<evidence type="ECO:0000313" key="3">
    <source>
        <dbReference type="Proteomes" id="UP000822688"/>
    </source>
</evidence>
<reference evidence="2" key="1">
    <citation type="submission" date="2020-06" db="EMBL/GenBank/DDBJ databases">
        <title>WGS assembly of Ceratodon purpureus strain R40.</title>
        <authorList>
            <person name="Carey S.B."/>
            <person name="Jenkins J."/>
            <person name="Shu S."/>
            <person name="Lovell J.T."/>
            <person name="Sreedasyam A."/>
            <person name="Maumus F."/>
            <person name="Tiley G.P."/>
            <person name="Fernandez-Pozo N."/>
            <person name="Barry K."/>
            <person name="Chen C."/>
            <person name="Wang M."/>
            <person name="Lipzen A."/>
            <person name="Daum C."/>
            <person name="Saski C.A."/>
            <person name="Payton A.C."/>
            <person name="Mcbreen J.C."/>
            <person name="Conrad R.E."/>
            <person name="Kollar L.M."/>
            <person name="Olsson S."/>
            <person name="Huttunen S."/>
            <person name="Landis J.B."/>
            <person name="Wickett N.J."/>
            <person name="Johnson M.G."/>
            <person name="Rensing S.A."/>
            <person name="Grimwood J."/>
            <person name="Schmutz J."/>
            <person name="Mcdaniel S.F."/>
        </authorList>
    </citation>
    <scope>NUCLEOTIDE SEQUENCE</scope>
    <source>
        <strain evidence="2">R40</strain>
    </source>
</reference>
<dbReference type="Proteomes" id="UP000822688">
    <property type="component" value="Chromosome 7"/>
</dbReference>
<feature type="signal peptide" evidence="1">
    <location>
        <begin position="1"/>
        <end position="29"/>
    </location>
</feature>
<comment type="caution">
    <text evidence="2">The sequence shown here is derived from an EMBL/GenBank/DDBJ whole genome shotgun (WGS) entry which is preliminary data.</text>
</comment>
<feature type="chain" id="PRO_5035857462" description="Secreted protein" evidence="1">
    <location>
        <begin position="30"/>
        <end position="64"/>
    </location>
</feature>
<dbReference type="AlphaFoldDB" id="A0A8T0H7X4"/>
<proteinExistence type="predicted"/>
<gene>
    <name evidence="2" type="ORF">KC19_7G086800</name>
</gene>
<protein>
    <recommendedName>
        <fullName evidence="4">Secreted protein</fullName>
    </recommendedName>
</protein>
<keyword evidence="1" id="KW-0732">Signal</keyword>
<keyword evidence="3" id="KW-1185">Reference proteome</keyword>
<evidence type="ECO:0008006" key="4">
    <source>
        <dbReference type="Google" id="ProtNLM"/>
    </source>
</evidence>
<organism evidence="2 3">
    <name type="scientific">Ceratodon purpureus</name>
    <name type="common">Fire moss</name>
    <name type="synonym">Dicranum purpureum</name>
    <dbReference type="NCBI Taxonomy" id="3225"/>
    <lineage>
        <taxon>Eukaryota</taxon>
        <taxon>Viridiplantae</taxon>
        <taxon>Streptophyta</taxon>
        <taxon>Embryophyta</taxon>
        <taxon>Bryophyta</taxon>
        <taxon>Bryophytina</taxon>
        <taxon>Bryopsida</taxon>
        <taxon>Dicranidae</taxon>
        <taxon>Pseudoditrichales</taxon>
        <taxon>Ditrichaceae</taxon>
        <taxon>Ceratodon</taxon>
    </lineage>
</organism>
<evidence type="ECO:0000313" key="2">
    <source>
        <dbReference type="EMBL" id="KAG0566777.1"/>
    </source>
</evidence>
<sequence>MTVFSIFISLNFCTLEWVLVLARLQKCVTVLLVEDAVTYADLVSLLSRWSLLLRSFPFRGLHDI</sequence>
<accession>A0A8T0H7X4</accession>
<dbReference type="EMBL" id="CM026428">
    <property type="protein sequence ID" value="KAG0566777.1"/>
    <property type="molecule type" value="Genomic_DNA"/>
</dbReference>
<evidence type="ECO:0000256" key="1">
    <source>
        <dbReference type="SAM" id="SignalP"/>
    </source>
</evidence>
<name>A0A8T0H7X4_CERPU</name>